<keyword evidence="2" id="KW-0812">Transmembrane</keyword>
<feature type="region of interest" description="Disordered" evidence="1">
    <location>
        <begin position="1"/>
        <end position="34"/>
    </location>
</feature>
<feature type="region of interest" description="Disordered" evidence="1">
    <location>
        <begin position="174"/>
        <end position="219"/>
    </location>
</feature>
<accession>A0ABY2IDZ0</accession>
<protein>
    <recommendedName>
        <fullName evidence="5">Cell division protein FtsL</fullName>
    </recommendedName>
</protein>
<evidence type="ECO:0000256" key="2">
    <source>
        <dbReference type="SAM" id="Phobius"/>
    </source>
</evidence>
<sequence length="219" mass="22267">MSDNLARVLRPNWESAPRHDTPDQKPLDAPAQPGSRLRHIEIVATRSQRRARPKIAFALSAVAGLAVIIVAQLLLSVGISQGAYEVSRLQASQTELSRTAESVTEDLVRVSSPQSLAANAEAIGMISNSNPVYLRLSDSAVLGAPSSATGSQAGAASLVPNALLTGVPLVTQPAQSTGQGASVAGAATTSATETAPTTPTTPTAPVPAPGAGLPTPTTR</sequence>
<organism evidence="3 4">
    <name type="scientific">Cryobacterium algoricola</name>
    <dbReference type="NCBI Taxonomy" id="1259183"/>
    <lineage>
        <taxon>Bacteria</taxon>
        <taxon>Bacillati</taxon>
        <taxon>Actinomycetota</taxon>
        <taxon>Actinomycetes</taxon>
        <taxon>Micrococcales</taxon>
        <taxon>Microbacteriaceae</taxon>
        <taxon>Cryobacterium</taxon>
    </lineage>
</organism>
<comment type="caution">
    <text evidence="3">The sequence shown here is derived from an EMBL/GenBank/DDBJ whole genome shotgun (WGS) entry which is preliminary data.</text>
</comment>
<feature type="compositionally biased region" description="Basic and acidic residues" evidence="1">
    <location>
        <begin position="16"/>
        <end position="26"/>
    </location>
</feature>
<evidence type="ECO:0008006" key="5">
    <source>
        <dbReference type="Google" id="ProtNLM"/>
    </source>
</evidence>
<keyword evidence="2" id="KW-0472">Membrane</keyword>
<name>A0ABY2IDZ0_9MICO</name>
<keyword evidence="4" id="KW-1185">Reference proteome</keyword>
<feature type="compositionally biased region" description="Low complexity" evidence="1">
    <location>
        <begin position="209"/>
        <end position="219"/>
    </location>
</feature>
<feature type="transmembrane region" description="Helical" evidence="2">
    <location>
        <begin position="55"/>
        <end position="75"/>
    </location>
</feature>
<reference evidence="3 4" key="1">
    <citation type="submission" date="2019-03" db="EMBL/GenBank/DDBJ databases">
        <title>Genomics of glacier-inhabiting Cryobacterium strains.</title>
        <authorList>
            <person name="Liu Q."/>
            <person name="Xin Y.-H."/>
        </authorList>
    </citation>
    <scope>NUCLEOTIDE SEQUENCE [LARGE SCALE GENOMIC DNA]</scope>
    <source>
        <strain evidence="3 4">MDB2-B</strain>
    </source>
</reference>
<gene>
    <name evidence="3" type="ORF">E3O44_05465</name>
</gene>
<dbReference type="EMBL" id="SOFG01000009">
    <property type="protein sequence ID" value="TFB88132.1"/>
    <property type="molecule type" value="Genomic_DNA"/>
</dbReference>
<proteinExistence type="predicted"/>
<feature type="compositionally biased region" description="Low complexity" evidence="1">
    <location>
        <begin position="174"/>
        <end position="201"/>
    </location>
</feature>
<evidence type="ECO:0000313" key="4">
    <source>
        <dbReference type="Proteomes" id="UP000297608"/>
    </source>
</evidence>
<keyword evidence="2" id="KW-1133">Transmembrane helix</keyword>
<dbReference type="Proteomes" id="UP000297608">
    <property type="component" value="Unassembled WGS sequence"/>
</dbReference>
<evidence type="ECO:0000256" key="1">
    <source>
        <dbReference type="SAM" id="MobiDB-lite"/>
    </source>
</evidence>
<evidence type="ECO:0000313" key="3">
    <source>
        <dbReference type="EMBL" id="TFB88132.1"/>
    </source>
</evidence>
<dbReference type="RefSeq" id="WP_134533326.1">
    <property type="nucleotide sequence ID" value="NZ_SOFG01000009.1"/>
</dbReference>